<feature type="transmembrane region" description="Helical" evidence="1">
    <location>
        <begin position="210"/>
        <end position="234"/>
    </location>
</feature>
<feature type="transmembrane region" description="Helical" evidence="1">
    <location>
        <begin position="246"/>
        <end position="263"/>
    </location>
</feature>
<protein>
    <recommendedName>
        <fullName evidence="4">Family A G protein-coupled receptor-like protein</fullName>
    </recommendedName>
</protein>
<feature type="transmembrane region" description="Helical" evidence="1">
    <location>
        <begin position="12"/>
        <end position="37"/>
    </location>
</feature>
<feature type="transmembrane region" description="Helical" evidence="1">
    <location>
        <begin position="166"/>
        <end position="190"/>
    </location>
</feature>
<feature type="transmembrane region" description="Helical" evidence="1">
    <location>
        <begin position="49"/>
        <end position="69"/>
    </location>
</feature>
<dbReference type="EMBL" id="KN880793">
    <property type="protein sequence ID" value="KIY62349.1"/>
    <property type="molecule type" value="Genomic_DNA"/>
</dbReference>
<feature type="transmembrane region" description="Helical" evidence="1">
    <location>
        <begin position="100"/>
        <end position="119"/>
    </location>
</feature>
<evidence type="ECO:0008006" key="4">
    <source>
        <dbReference type="Google" id="ProtNLM"/>
    </source>
</evidence>
<dbReference type="AlphaFoldDB" id="A0A0D7AWX0"/>
<keyword evidence="3" id="KW-1185">Reference proteome</keyword>
<keyword evidence="1" id="KW-0472">Membrane</keyword>
<dbReference type="Proteomes" id="UP000054007">
    <property type="component" value="Unassembled WGS sequence"/>
</dbReference>
<evidence type="ECO:0000313" key="2">
    <source>
        <dbReference type="EMBL" id="KIY62349.1"/>
    </source>
</evidence>
<evidence type="ECO:0000256" key="1">
    <source>
        <dbReference type="SAM" id="Phobius"/>
    </source>
</evidence>
<dbReference type="OrthoDB" id="3357408at2759"/>
<proteinExistence type="predicted"/>
<evidence type="ECO:0000313" key="3">
    <source>
        <dbReference type="Proteomes" id="UP000054007"/>
    </source>
</evidence>
<accession>A0A0D7AWX0</accession>
<feature type="transmembrane region" description="Helical" evidence="1">
    <location>
        <begin position="126"/>
        <end position="146"/>
    </location>
</feature>
<reference evidence="2 3" key="1">
    <citation type="journal article" date="2015" name="Fungal Genet. Biol.">
        <title>Evolution of novel wood decay mechanisms in Agaricales revealed by the genome sequences of Fistulina hepatica and Cylindrobasidium torrendii.</title>
        <authorList>
            <person name="Floudas D."/>
            <person name="Held B.W."/>
            <person name="Riley R."/>
            <person name="Nagy L.G."/>
            <person name="Koehler G."/>
            <person name="Ransdell A.S."/>
            <person name="Younus H."/>
            <person name="Chow J."/>
            <person name="Chiniquy J."/>
            <person name="Lipzen A."/>
            <person name="Tritt A."/>
            <person name="Sun H."/>
            <person name="Haridas S."/>
            <person name="LaButti K."/>
            <person name="Ohm R.A."/>
            <person name="Kues U."/>
            <person name="Blanchette R.A."/>
            <person name="Grigoriev I.V."/>
            <person name="Minto R.E."/>
            <person name="Hibbett D.S."/>
        </authorList>
    </citation>
    <scope>NUCLEOTIDE SEQUENCE [LARGE SCALE GENOMIC DNA]</scope>
    <source>
        <strain evidence="2 3">FP15055 ss-10</strain>
    </source>
</reference>
<name>A0A0D7AWX0_9AGAR</name>
<keyword evidence="1" id="KW-0812">Transmembrane</keyword>
<gene>
    <name evidence="2" type="ORF">CYLTODRAFT_404673</name>
</gene>
<keyword evidence="1" id="KW-1133">Transmembrane helix</keyword>
<organism evidence="2 3">
    <name type="scientific">Cylindrobasidium torrendii FP15055 ss-10</name>
    <dbReference type="NCBI Taxonomy" id="1314674"/>
    <lineage>
        <taxon>Eukaryota</taxon>
        <taxon>Fungi</taxon>
        <taxon>Dikarya</taxon>
        <taxon>Basidiomycota</taxon>
        <taxon>Agaricomycotina</taxon>
        <taxon>Agaricomycetes</taxon>
        <taxon>Agaricomycetidae</taxon>
        <taxon>Agaricales</taxon>
        <taxon>Marasmiineae</taxon>
        <taxon>Physalacriaceae</taxon>
        <taxon>Cylindrobasidium</taxon>
    </lineage>
</organism>
<sequence length="340" mass="37733">MASSLTTRFDKMFLIGIWVESVLYGMNFIIFLAAMYVLILKRKAMVPKFLVVLSILLFTLSTAHVALVMRQLLEAFIFAEPGTASVYFAEQHNRLPNTKLVLYSLNVCAQDLVLIWRLWVVWDRKWWIAAPFLLLEIIHTSAGFIAEARGSIPGISVFDKTLRDWALVNWTMDLFINITCTGLIAFRLWLVGRRVRAVAVYGGGNKYTGVILTMIESGALFCVATIILVGLYLASNVATFAAVDSVTQLATITPLLIIVRVGLDLMHGKNIHDTVRTPNITELGKPIYTTGNPTTLGGKTRVALTMDQAFECFEASLAVHALDKSEDSHSDVRKSSESIV</sequence>